<name>A0A0W8E435_9ZZZZ</name>
<dbReference type="EMBL" id="LNQE01001891">
    <property type="protein sequence ID" value="KUG03169.1"/>
    <property type="molecule type" value="Genomic_DNA"/>
</dbReference>
<accession>A0A0W8E435</accession>
<sequence length="158" mass="18846">MNGDVSERELELLNGYSLLRSSAQSDFLDYMRYLLSKQYRKEVMAAIFNNRMLNNLIDDLVTMVDMEEIEVEHITKRVLQIRELYFGVFEQVHGRYCEVVENLDSNEVVKDFGRISFDNLLRALKTRDRKIVKTEVLDFYQQYYKLSRKKDARRLVAI</sequence>
<organism evidence="1">
    <name type="scientific">hydrocarbon metagenome</name>
    <dbReference type="NCBI Taxonomy" id="938273"/>
    <lineage>
        <taxon>unclassified sequences</taxon>
        <taxon>metagenomes</taxon>
        <taxon>ecological metagenomes</taxon>
    </lineage>
</organism>
<protein>
    <submittedName>
        <fullName evidence="1">Uncharacterized protein</fullName>
    </submittedName>
</protein>
<reference evidence="1" key="1">
    <citation type="journal article" date="2015" name="Proc. Natl. Acad. Sci. U.S.A.">
        <title>Networks of energetic and metabolic interactions define dynamics in microbial communities.</title>
        <authorList>
            <person name="Embree M."/>
            <person name="Liu J.K."/>
            <person name="Al-Bassam M.M."/>
            <person name="Zengler K."/>
        </authorList>
    </citation>
    <scope>NUCLEOTIDE SEQUENCE</scope>
</reference>
<dbReference type="AlphaFoldDB" id="A0A0W8E435"/>
<evidence type="ECO:0000313" key="1">
    <source>
        <dbReference type="EMBL" id="KUG03169.1"/>
    </source>
</evidence>
<proteinExistence type="predicted"/>
<comment type="caution">
    <text evidence="1">The sequence shown here is derived from an EMBL/GenBank/DDBJ whole genome shotgun (WGS) entry which is preliminary data.</text>
</comment>
<gene>
    <name evidence="1" type="ORF">ASZ90_019434</name>
</gene>